<protein>
    <recommendedName>
        <fullName evidence="6">Ion transport domain-containing protein</fullName>
    </recommendedName>
</protein>
<dbReference type="GO" id="GO:0005886">
    <property type="term" value="C:plasma membrane"/>
    <property type="evidence" value="ECO:0007669"/>
    <property type="project" value="TreeGrafter"/>
</dbReference>
<reference evidence="7" key="1">
    <citation type="submission" date="2021-02" db="EMBL/GenBank/DDBJ databases">
        <authorList>
            <person name="Nowell W R."/>
        </authorList>
    </citation>
    <scope>NUCLEOTIDE SEQUENCE</scope>
</reference>
<evidence type="ECO:0000256" key="4">
    <source>
        <dbReference type="ARBA" id="ARBA00023136"/>
    </source>
</evidence>
<feature type="transmembrane region" description="Helical" evidence="5">
    <location>
        <begin position="206"/>
        <end position="230"/>
    </location>
</feature>
<comment type="caution">
    <text evidence="7">The sequence shown here is derived from an EMBL/GenBank/DDBJ whole genome shotgun (WGS) entry which is preliminary data.</text>
</comment>
<gene>
    <name evidence="7" type="ORF">FNK824_LOCUS35909</name>
</gene>
<accession>A0A820AJC6</accession>
<feature type="non-terminal residue" evidence="7">
    <location>
        <position position="303"/>
    </location>
</feature>
<comment type="subcellular location">
    <subcellularLocation>
        <location evidence="1">Membrane</location>
        <topology evidence="1">Multi-pass membrane protein</topology>
    </subcellularLocation>
</comment>
<evidence type="ECO:0000256" key="3">
    <source>
        <dbReference type="ARBA" id="ARBA00022989"/>
    </source>
</evidence>
<dbReference type="InterPro" id="IPR050927">
    <property type="entry name" value="TRPM"/>
</dbReference>
<dbReference type="Pfam" id="PF00520">
    <property type="entry name" value="Ion_trans"/>
    <property type="match status" value="1"/>
</dbReference>
<dbReference type="InterPro" id="IPR005821">
    <property type="entry name" value="Ion_trans_dom"/>
</dbReference>
<evidence type="ECO:0000256" key="2">
    <source>
        <dbReference type="ARBA" id="ARBA00022692"/>
    </source>
</evidence>
<feature type="non-terminal residue" evidence="7">
    <location>
        <position position="1"/>
    </location>
</feature>
<dbReference type="AlphaFoldDB" id="A0A820AJC6"/>
<evidence type="ECO:0000313" key="7">
    <source>
        <dbReference type="EMBL" id="CAF4194125.1"/>
    </source>
</evidence>
<keyword evidence="3 5" id="KW-1133">Transmembrane helix</keyword>
<sequence length="303" mass="35163">LEKFYLTNPYECTEAIIRQIPQFGNVTWLHLAVMAEAKLFIAHRGVQDVLNDIWNGYIDHRVGHTEIVFSTIMLWYSGFLPYHKNLVEGSEKCTKTNYSHVIFLILFSYVILCDFFPLYDFQCNLNTEEHSDSDILLKNVVKRSISNQTKINLTINGNSSSKFGLEQHNRPTTSEIILFLWMFTLFCEEIRQVLSMEVQSISGKLVAYFSIFWNKLDLIAIVLFFVAFILRLLPMSQCFCSARILLAIDLSIWYIRTLDMFSPVKILGPKLVMIGEMVHDLKFYMLILTIFILAYGVPTYSLL</sequence>
<dbReference type="PANTHER" id="PTHR13800:SF1">
    <property type="entry name" value="TRANSIENT RECEPTOR POTENTIAL CATION CHANNEL TRPM"/>
    <property type="match status" value="1"/>
</dbReference>
<dbReference type="GO" id="GO:0099604">
    <property type="term" value="F:ligand-gated calcium channel activity"/>
    <property type="evidence" value="ECO:0007669"/>
    <property type="project" value="TreeGrafter"/>
</dbReference>
<proteinExistence type="predicted"/>
<evidence type="ECO:0000313" key="8">
    <source>
        <dbReference type="Proteomes" id="UP000663874"/>
    </source>
</evidence>
<feature type="transmembrane region" description="Helical" evidence="5">
    <location>
        <begin position="283"/>
        <end position="302"/>
    </location>
</feature>
<feature type="domain" description="Ion transport" evidence="6">
    <location>
        <begin position="166"/>
        <end position="302"/>
    </location>
</feature>
<organism evidence="7 8">
    <name type="scientific">Rotaria sordida</name>
    <dbReference type="NCBI Taxonomy" id="392033"/>
    <lineage>
        <taxon>Eukaryota</taxon>
        <taxon>Metazoa</taxon>
        <taxon>Spiralia</taxon>
        <taxon>Gnathifera</taxon>
        <taxon>Rotifera</taxon>
        <taxon>Eurotatoria</taxon>
        <taxon>Bdelloidea</taxon>
        <taxon>Philodinida</taxon>
        <taxon>Philodinidae</taxon>
        <taxon>Rotaria</taxon>
    </lineage>
</organism>
<evidence type="ECO:0000259" key="6">
    <source>
        <dbReference type="Pfam" id="PF00520"/>
    </source>
</evidence>
<feature type="transmembrane region" description="Helical" evidence="5">
    <location>
        <begin position="101"/>
        <end position="119"/>
    </location>
</feature>
<dbReference type="EMBL" id="CAJOBE010015841">
    <property type="protein sequence ID" value="CAF4194125.1"/>
    <property type="molecule type" value="Genomic_DNA"/>
</dbReference>
<evidence type="ECO:0000256" key="1">
    <source>
        <dbReference type="ARBA" id="ARBA00004141"/>
    </source>
</evidence>
<evidence type="ECO:0000256" key="5">
    <source>
        <dbReference type="SAM" id="Phobius"/>
    </source>
</evidence>
<keyword evidence="4 5" id="KW-0472">Membrane</keyword>
<dbReference type="PANTHER" id="PTHR13800">
    <property type="entry name" value="TRANSIENT RECEPTOR POTENTIAL CATION CHANNEL, SUBFAMILY M, MEMBER 6"/>
    <property type="match status" value="1"/>
</dbReference>
<keyword evidence="2 5" id="KW-0812">Transmembrane</keyword>
<dbReference type="Proteomes" id="UP000663874">
    <property type="component" value="Unassembled WGS sequence"/>
</dbReference>
<name>A0A820AJC6_9BILA</name>